<comment type="caution">
    <text evidence="1">The sequence shown here is derived from an EMBL/GenBank/DDBJ whole genome shotgun (WGS) entry which is preliminary data.</text>
</comment>
<reference evidence="1 2" key="2">
    <citation type="submission" date="2020-02" db="EMBL/GenBank/DDBJ databases">
        <title>Genome sequences of Thiorhodococcus mannitoliphagus and Thiorhodococcus minor, purple sulfur photosynthetic bacteria in the gammaproteobacterial family, Chromatiaceae.</title>
        <authorList>
            <person name="Aviles F.A."/>
            <person name="Meyer T.E."/>
            <person name="Kyndt J.A."/>
        </authorList>
    </citation>
    <scope>NUCLEOTIDE SEQUENCE [LARGE SCALE GENOMIC DNA]</scope>
    <source>
        <strain evidence="1 2">DSM 18266</strain>
    </source>
</reference>
<dbReference type="InterPro" id="IPR011250">
    <property type="entry name" value="OMP/PagP_B-barrel"/>
</dbReference>
<dbReference type="GO" id="GO:0016787">
    <property type="term" value="F:hydrolase activity"/>
    <property type="evidence" value="ECO:0007669"/>
    <property type="project" value="UniProtKB-KW"/>
</dbReference>
<evidence type="ECO:0000313" key="2">
    <source>
        <dbReference type="Proteomes" id="UP000471640"/>
    </source>
</evidence>
<dbReference type="AlphaFoldDB" id="A0A6P1DYU5"/>
<dbReference type="InterPro" id="IPR018550">
    <property type="entry name" value="Lipid-A_deacylase-rel"/>
</dbReference>
<dbReference type="EMBL" id="JAAIJR010000035">
    <property type="protein sequence ID" value="NEX20725.1"/>
    <property type="molecule type" value="Genomic_DNA"/>
</dbReference>
<evidence type="ECO:0000313" key="1">
    <source>
        <dbReference type="EMBL" id="NEX20725.1"/>
    </source>
</evidence>
<sequence length="193" mass="21387">MKYTLRKWAVGMSGVLWFFVAVPAALGWDTSQDMWSLNVGYGQSIPGWGQTSQRVQTIDIVPRYTHLTIDNLGAGWLKGRYSTLIELPVHIVTEPDSSLMLGLNALASYTFTADEDWQPYIFGGGGPVYSFADIPGMGADWNGNYQFALGLAHRLDSGTWLLFELRYHHISNAGAEMPNDPLNSVQFLAGFSF</sequence>
<proteinExistence type="predicted"/>
<dbReference type="Pfam" id="PF09411">
    <property type="entry name" value="PagL"/>
    <property type="match status" value="1"/>
</dbReference>
<dbReference type="Proteomes" id="UP000471640">
    <property type="component" value="Unassembled WGS sequence"/>
</dbReference>
<gene>
    <name evidence="1" type="ORF">G3480_10455</name>
</gene>
<protein>
    <submittedName>
        <fullName evidence="1">Acyloxyacyl hydrolase</fullName>
    </submittedName>
</protein>
<organism evidence="1 2">
    <name type="scientific">Thiorhodococcus mannitoliphagus</name>
    <dbReference type="NCBI Taxonomy" id="329406"/>
    <lineage>
        <taxon>Bacteria</taxon>
        <taxon>Pseudomonadati</taxon>
        <taxon>Pseudomonadota</taxon>
        <taxon>Gammaproteobacteria</taxon>
        <taxon>Chromatiales</taxon>
        <taxon>Chromatiaceae</taxon>
        <taxon>Thiorhodococcus</taxon>
    </lineage>
</organism>
<dbReference type="RefSeq" id="WP_164653834.1">
    <property type="nucleotide sequence ID" value="NZ_JAAIJR010000035.1"/>
</dbReference>
<dbReference type="Gene3D" id="2.40.160.20">
    <property type="match status" value="1"/>
</dbReference>
<name>A0A6P1DYU5_9GAMM</name>
<dbReference type="SUPFAM" id="SSF56925">
    <property type="entry name" value="OMPA-like"/>
    <property type="match status" value="1"/>
</dbReference>
<keyword evidence="2" id="KW-1185">Reference proteome</keyword>
<accession>A0A6P1DYU5</accession>
<reference evidence="2" key="1">
    <citation type="journal article" date="2020" name="Microbiol. Resour. Announc.">
        <title>Draft Genome Sequences of Thiorhodococcus mannitoliphagus and Thiorhodococcus minor, Purple Sulfur Photosynthetic Bacteria in the Gammaproteobacterial Family Chromatiaceae.</title>
        <authorList>
            <person name="Aviles F.A."/>
            <person name="Meyer T.E."/>
            <person name="Kyndt J.A."/>
        </authorList>
    </citation>
    <scope>NUCLEOTIDE SEQUENCE [LARGE SCALE GENOMIC DNA]</scope>
    <source>
        <strain evidence="2">DSM 18266</strain>
    </source>
</reference>
<keyword evidence="1" id="KW-0378">Hydrolase</keyword>